<dbReference type="EMBL" id="QGLF01000003">
    <property type="protein sequence ID" value="PWR20777.1"/>
    <property type="molecule type" value="Genomic_DNA"/>
</dbReference>
<sequence>MAPDDWDEAKIRDLLGRINCVLITDFAFVAMCERQWLDPAYPHDMTGRPGDRAGTLFWLERLLPGTPQAVFEDAIADVDRFIADCWLEYKDTNEPGWMARVDAAVLRAAGAHPRIGRVAIRQMMRNILHAYR</sequence>
<dbReference type="RefSeq" id="WP_109921421.1">
    <property type="nucleotide sequence ID" value="NZ_QGLF01000003.1"/>
</dbReference>
<evidence type="ECO:0000313" key="2">
    <source>
        <dbReference type="Proteomes" id="UP000246077"/>
    </source>
</evidence>
<dbReference type="Proteomes" id="UP000246077">
    <property type="component" value="Unassembled WGS sequence"/>
</dbReference>
<keyword evidence="2" id="KW-1185">Reference proteome</keyword>
<proteinExistence type="predicted"/>
<gene>
    <name evidence="1" type="ORF">DKG75_12340</name>
</gene>
<name>A0A317E120_9PROT</name>
<reference evidence="2" key="1">
    <citation type="submission" date="2018-05" db="EMBL/GenBank/DDBJ databases">
        <title>Zavarzinia sp. HR-AS.</title>
        <authorList>
            <person name="Lee Y."/>
            <person name="Jeon C.O."/>
        </authorList>
    </citation>
    <scope>NUCLEOTIDE SEQUENCE [LARGE SCALE GENOMIC DNA]</scope>
    <source>
        <strain evidence="2">DSM 1231</strain>
    </source>
</reference>
<dbReference type="AlphaFoldDB" id="A0A317E120"/>
<protein>
    <submittedName>
        <fullName evidence="1">Uncharacterized protein</fullName>
    </submittedName>
</protein>
<comment type="caution">
    <text evidence="1">The sequence shown here is derived from an EMBL/GenBank/DDBJ whole genome shotgun (WGS) entry which is preliminary data.</text>
</comment>
<evidence type="ECO:0000313" key="1">
    <source>
        <dbReference type="EMBL" id="PWR20777.1"/>
    </source>
</evidence>
<accession>A0A317E120</accession>
<organism evidence="1 2">
    <name type="scientific">Zavarzinia compransoris</name>
    <dbReference type="NCBI Taxonomy" id="1264899"/>
    <lineage>
        <taxon>Bacteria</taxon>
        <taxon>Pseudomonadati</taxon>
        <taxon>Pseudomonadota</taxon>
        <taxon>Alphaproteobacteria</taxon>
        <taxon>Rhodospirillales</taxon>
        <taxon>Zavarziniaceae</taxon>
        <taxon>Zavarzinia</taxon>
    </lineage>
</organism>